<proteinExistence type="predicted"/>
<evidence type="ECO:0000313" key="2">
    <source>
        <dbReference type="Ensembl" id="ENSSLDP00000008078.1"/>
    </source>
</evidence>
<keyword evidence="1" id="KW-0732">Signal</keyword>
<feature type="chain" id="PRO_5017361289" evidence="1">
    <location>
        <begin position="22"/>
        <end position="87"/>
    </location>
</feature>
<protein>
    <submittedName>
        <fullName evidence="2">Uncharacterized protein</fullName>
    </submittedName>
</protein>
<dbReference type="Ensembl" id="ENSSLDT00000008342.1">
    <property type="protein sequence ID" value="ENSSLDP00000008078.1"/>
    <property type="gene ID" value="ENSSLDG00000006426.1"/>
</dbReference>
<name>A0A3B4X5W0_SERLL</name>
<dbReference type="Proteomes" id="UP000261360">
    <property type="component" value="Unplaced"/>
</dbReference>
<evidence type="ECO:0000256" key="1">
    <source>
        <dbReference type="SAM" id="SignalP"/>
    </source>
</evidence>
<feature type="signal peptide" evidence="1">
    <location>
        <begin position="1"/>
        <end position="21"/>
    </location>
</feature>
<reference evidence="2" key="2">
    <citation type="submission" date="2025-09" db="UniProtKB">
        <authorList>
            <consortium name="Ensembl"/>
        </authorList>
    </citation>
    <scope>IDENTIFICATION</scope>
</reference>
<reference evidence="2" key="1">
    <citation type="submission" date="2025-08" db="UniProtKB">
        <authorList>
            <consortium name="Ensembl"/>
        </authorList>
    </citation>
    <scope>IDENTIFICATION</scope>
</reference>
<dbReference type="AlphaFoldDB" id="A0A3B4X5W0"/>
<keyword evidence="3" id="KW-1185">Reference proteome</keyword>
<evidence type="ECO:0000313" key="3">
    <source>
        <dbReference type="Proteomes" id="UP000261360"/>
    </source>
</evidence>
<dbReference type="GeneTree" id="ENSGT01150000288065"/>
<sequence length="87" mass="9777">MKLGLLMVLAVAVLVPSLSEGRIISKCELKEKLEAAITLPKYLHKHKEHILAIGEVHKRWVRFSRGLEKTAEESRPPESQITPVPSL</sequence>
<accession>A0A3B4X5W0</accession>
<organism evidence="2 3">
    <name type="scientific">Seriola lalandi dorsalis</name>
    <dbReference type="NCBI Taxonomy" id="1841481"/>
    <lineage>
        <taxon>Eukaryota</taxon>
        <taxon>Metazoa</taxon>
        <taxon>Chordata</taxon>
        <taxon>Craniata</taxon>
        <taxon>Vertebrata</taxon>
        <taxon>Euteleostomi</taxon>
        <taxon>Actinopterygii</taxon>
        <taxon>Neopterygii</taxon>
        <taxon>Teleostei</taxon>
        <taxon>Neoteleostei</taxon>
        <taxon>Acanthomorphata</taxon>
        <taxon>Carangaria</taxon>
        <taxon>Carangiformes</taxon>
        <taxon>Carangidae</taxon>
        <taxon>Seriola</taxon>
    </lineage>
</organism>